<evidence type="ECO:0000313" key="4">
    <source>
        <dbReference type="Proteomes" id="UP001075354"/>
    </source>
</evidence>
<name>A0AAV7XX29_9NEOP</name>
<proteinExistence type="predicted"/>
<accession>A0AAV7XX29</accession>
<keyword evidence="4" id="KW-1185">Reference proteome</keyword>
<protein>
    <submittedName>
        <fullName evidence="3">Uncharacterized protein</fullName>
    </submittedName>
</protein>
<feature type="signal peptide" evidence="2">
    <location>
        <begin position="1"/>
        <end position="19"/>
    </location>
</feature>
<feature type="region of interest" description="Disordered" evidence="1">
    <location>
        <begin position="32"/>
        <end position="68"/>
    </location>
</feature>
<sequence length="220" mass="22426">MSPLVAGAVIAVSLCLVWATLCVAVHIRRGLKGGGQGRGGRGAGDKATPPLGKTAAHARDPADEKDPDIIPAKFDPVIQRPVGNGTLAHGNSVAHGGSVVGARSPAGGQQHPPLAGLTGSPMGPGPGPGHGMVTGNGGAAAVRGTSPEHWVRNKRNSAGFETVTHHFADPGSTYSWDLRPKDLRLSTSPSSGVGEKRDLELNGTAIKERLMSSRVPESCV</sequence>
<organism evidence="3 4">
    <name type="scientific">Megalurothrips usitatus</name>
    <name type="common">bean blossom thrips</name>
    <dbReference type="NCBI Taxonomy" id="439358"/>
    <lineage>
        <taxon>Eukaryota</taxon>
        <taxon>Metazoa</taxon>
        <taxon>Ecdysozoa</taxon>
        <taxon>Arthropoda</taxon>
        <taxon>Hexapoda</taxon>
        <taxon>Insecta</taxon>
        <taxon>Pterygota</taxon>
        <taxon>Neoptera</taxon>
        <taxon>Paraneoptera</taxon>
        <taxon>Thysanoptera</taxon>
        <taxon>Terebrantia</taxon>
        <taxon>Thripoidea</taxon>
        <taxon>Thripidae</taxon>
        <taxon>Megalurothrips</taxon>
    </lineage>
</organism>
<feature type="compositionally biased region" description="Gly residues" evidence="1">
    <location>
        <begin position="32"/>
        <end position="42"/>
    </location>
</feature>
<gene>
    <name evidence="3" type="ORF">ONE63_006832</name>
</gene>
<evidence type="ECO:0000313" key="3">
    <source>
        <dbReference type="EMBL" id="KAJ1528418.1"/>
    </source>
</evidence>
<reference evidence="3" key="1">
    <citation type="submission" date="2022-12" db="EMBL/GenBank/DDBJ databases">
        <title>Chromosome-level genome assembly of the bean flower thrips Megalurothrips usitatus.</title>
        <authorList>
            <person name="Ma L."/>
            <person name="Liu Q."/>
            <person name="Li H."/>
            <person name="Cai W."/>
        </authorList>
    </citation>
    <scope>NUCLEOTIDE SEQUENCE</scope>
    <source>
        <strain evidence="3">Cailab_2022a</strain>
    </source>
</reference>
<feature type="chain" id="PRO_5043361579" evidence="2">
    <location>
        <begin position="20"/>
        <end position="220"/>
    </location>
</feature>
<comment type="caution">
    <text evidence="3">The sequence shown here is derived from an EMBL/GenBank/DDBJ whole genome shotgun (WGS) entry which is preliminary data.</text>
</comment>
<feature type="region of interest" description="Disordered" evidence="1">
    <location>
        <begin position="102"/>
        <end position="129"/>
    </location>
</feature>
<dbReference type="EMBL" id="JAPTSV010000004">
    <property type="protein sequence ID" value="KAJ1528418.1"/>
    <property type="molecule type" value="Genomic_DNA"/>
</dbReference>
<evidence type="ECO:0000256" key="2">
    <source>
        <dbReference type="SAM" id="SignalP"/>
    </source>
</evidence>
<evidence type="ECO:0000256" key="1">
    <source>
        <dbReference type="SAM" id="MobiDB-lite"/>
    </source>
</evidence>
<dbReference type="Proteomes" id="UP001075354">
    <property type="component" value="Chromosome 4"/>
</dbReference>
<keyword evidence="2" id="KW-0732">Signal</keyword>
<dbReference type="AlphaFoldDB" id="A0AAV7XX29"/>
<feature type="compositionally biased region" description="Basic and acidic residues" evidence="1">
    <location>
        <begin position="57"/>
        <end position="68"/>
    </location>
</feature>